<comment type="caution">
    <text evidence="2">The sequence shown here is derived from an EMBL/GenBank/DDBJ whole genome shotgun (WGS) entry which is preliminary data.</text>
</comment>
<proteinExistence type="predicted"/>
<dbReference type="EMBL" id="CANHGI010000001">
    <property type="protein sequence ID" value="CAI5440489.1"/>
    <property type="molecule type" value="Genomic_DNA"/>
</dbReference>
<keyword evidence="1" id="KW-0732">Signal</keyword>
<feature type="chain" id="PRO_5040487003" evidence="1">
    <location>
        <begin position="22"/>
        <end position="141"/>
    </location>
</feature>
<evidence type="ECO:0000313" key="3">
    <source>
        <dbReference type="Proteomes" id="UP001152747"/>
    </source>
</evidence>
<dbReference type="Proteomes" id="UP001152747">
    <property type="component" value="Unassembled WGS sequence"/>
</dbReference>
<evidence type="ECO:0000313" key="2">
    <source>
        <dbReference type="EMBL" id="CAI5440489.1"/>
    </source>
</evidence>
<accession>A0A9P1I8A3</accession>
<reference evidence="2" key="1">
    <citation type="submission" date="2022-11" db="EMBL/GenBank/DDBJ databases">
        <authorList>
            <person name="Kikuchi T."/>
        </authorList>
    </citation>
    <scope>NUCLEOTIDE SEQUENCE</scope>
    <source>
        <strain evidence="2">PS1010</strain>
    </source>
</reference>
<protein>
    <submittedName>
        <fullName evidence="2">Uncharacterized protein</fullName>
    </submittedName>
</protein>
<evidence type="ECO:0000256" key="1">
    <source>
        <dbReference type="SAM" id="SignalP"/>
    </source>
</evidence>
<sequence length="141" mass="16704">MKKMLRLIVTLSIFAAIFVDSTKIKVDHEFECRMPRIKWSFRNYYYERYYLSPNIELGDGPIMTLWNVYRRPTTSDYVDEFELSAGNLLLNNFYEIYMDVVHNCTSNGKFIRAQIHLGNVPKGQESTMTFEGRYVMDDRLS</sequence>
<feature type="signal peptide" evidence="1">
    <location>
        <begin position="1"/>
        <end position="21"/>
    </location>
</feature>
<gene>
    <name evidence="2" type="ORF">CAMP_LOCUS3126</name>
</gene>
<name>A0A9P1I8A3_9PELO</name>
<keyword evidence="3" id="KW-1185">Reference proteome</keyword>
<organism evidence="2 3">
    <name type="scientific">Caenorhabditis angaria</name>
    <dbReference type="NCBI Taxonomy" id="860376"/>
    <lineage>
        <taxon>Eukaryota</taxon>
        <taxon>Metazoa</taxon>
        <taxon>Ecdysozoa</taxon>
        <taxon>Nematoda</taxon>
        <taxon>Chromadorea</taxon>
        <taxon>Rhabditida</taxon>
        <taxon>Rhabditina</taxon>
        <taxon>Rhabditomorpha</taxon>
        <taxon>Rhabditoidea</taxon>
        <taxon>Rhabditidae</taxon>
        <taxon>Peloderinae</taxon>
        <taxon>Caenorhabditis</taxon>
    </lineage>
</organism>
<dbReference type="AlphaFoldDB" id="A0A9P1I8A3"/>